<feature type="compositionally biased region" description="Pro residues" evidence="1">
    <location>
        <begin position="248"/>
        <end position="264"/>
    </location>
</feature>
<comment type="caution">
    <text evidence="2">The sequence shown here is derived from an EMBL/GenBank/DDBJ whole genome shotgun (WGS) entry which is preliminary data.</text>
</comment>
<keyword evidence="3" id="KW-1185">Reference proteome</keyword>
<name>A0ABS4U2J2_9PSEU</name>
<feature type="compositionally biased region" description="Pro residues" evidence="1">
    <location>
        <begin position="143"/>
        <end position="182"/>
    </location>
</feature>
<gene>
    <name evidence="2" type="ORF">JOF56_011267</name>
</gene>
<dbReference type="Proteomes" id="UP001519332">
    <property type="component" value="Unassembled WGS sequence"/>
</dbReference>
<feature type="region of interest" description="Disordered" evidence="1">
    <location>
        <begin position="133"/>
        <end position="311"/>
    </location>
</feature>
<proteinExistence type="predicted"/>
<dbReference type="EMBL" id="JAGINW010000001">
    <property type="protein sequence ID" value="MBP2330882.1"/>
    <property type="molecule type" value="Genomic_DNA"/>
</dbReference>
<protein>
    <submittedName>
        <fullName evidence="2">Uncharacterized protein</fullName>
    </submittedName>
</protein>
<sequence>MSVPAQDPQQLIKRIGRALLGAAPPNWKQIRVEYRSAGRHIEADVVVTADDEQHYPIRPPMDVVELLGELRALMYRPGRGTWMSGRYVLDHPSKYNAEFEPDIEPRWRRVPPPIGFQDELRRFPREDAHIPEWLRTRAGLPPLAEPTPTPPSGIPQPEGAPSPAAPPPSGPLPHPGHTPPGRIPQSLEGWPAQETTAPPPNTPPGGIPLAVGEGPGADPHPSRTPPGQFPPSFEGRQAGLTPAEATSGPPPHTPPSGLPEPPQSRPAEHNQPGGVPFPQQGAALTHTPPAGMPIPSWGAPPEEGATPPERP</sequence>
<dbReference type="SUPFAM" id="SSF160424">
    <property type="entry name" value="BH3703-like"/>
    <property type="match status" value="1"/>
</dbReference>
<evidence type="ECO:0000256" key="1">
    <source>
        <dbReference type="SAM" id="MobiDB-lite"/>
    </source>
</evidence>
<dbReference type="InterPro" id="IPR036170">
    <property type="entry name" value="YezG-like_sf"/>
</dbReference>
<feature type="compositionally biased region" description="Pro residues" evidence="1">
    <location>
        <begin position="197"/>
        <end position="206"/>
    </location>
</feature>
<evidence type="ECO:0000313" key="3">
    <source>
        <dbReference type="Proteomes" id="UP001519332"/>
    </source>
</evidence>
<evidence type="ECO:0000313" key="2">
    <source>
        <dbReference type="EMBL" id="MBP2330882.1"/>
    </source>
</evidence>
<dbReference type="RefSeq" id="WP_209647549.1">
    <property type="nucleotide sequence ID" value="NZ_JAGINW010000001.1"/>
</dbReference>
<accession>A0ABS4U2J2</accession>
<organism evidence="2 3">
    <name type="scientific">Kibdelosporangium banguiense</name>
    <dbReference type="NCBI Taxonomy" id="1365924"/>
    <lineage>
        <taxon>Bacteria</taxon>
        <taxon>Bacillati</taxon>
        <taxon>Actinomycetota</taxon>
        <taxon>Actinomycetes</taxon>
        <taxon>Pseudonocardiales</taxon>
        <taxon>Pseudonocardiaceae</taxon>
        <taxon>Kibdelosporangium</taxon>
    </lineage>
</organism>
<feature type="compositionally biased region" description="Low complexity" evidence="1">
    <location>
        <begin position="299"/>
        <end position="311"/>
    </location>
</feature>
<reference evidence="2 3" key="1">
    <citation type="submission" date="2021-03" db="EMBL/GenBank/DDBJ databases">
        <title>Sequencing the genomes of 1000 actinobacteria strains.</title>
        <authorList>
            <person name="Klenk H.-P."/>
        </authorList>
    </citation>
    <scope>NUCLEOTIDE SEQUENCE [LARGE SCALE GENOMIC DNA]</scope>
    <source>
        <strain evidence="2 3">DSM 46670</strain>
    </source>
</reference>